<dbReference type="InterPro" id="IPR004560">
    <property type="entry name" value="L-Ru-5P_3-Epase"/>
</dbReference>
<dbReference type="Proteomes" id="UP001332931">
    <property type="component" value="Unassembled WGS sequence"/>
</dbReference>
<dbReference type="PANTHER" id="PTHR43489">
    <property type="entry name" value="ISOMERASE"/>
    <property type="match status" value="1"/>
</dbReference>
<reference evidence="4 5" key="1">
    <citation type="submission" date="2024-01" db="EMBL/GenBank/DDBJ databases">
        <title>Description of Olsenella sp. nov., isolated from pig feces.</title>
        <authorList>
            <person name="Chang Y.-H."/>
        </authorList>
    </citation>
    <scope>NUCLEOTIDE SEQUENCE [LARGE SCALE GENOMIC DNA]</scope>
    <source>
        <strain evidence="4 5">YH-ols2223</strain>
    </source>
</reference>
<dbReference type="SUPFAM" id="SSF51658">
    <property type="entry name" value="Xylose isomerase-like"/>
    <property type="match status" value="1"/>
</dbReference>
<evidence type="ECO:0000259" key="3">
    <source>
        <dbReference type="Pfam" id="PF01261"/>
    </source>
</evidence>
<comment type="caution">
    <text evidence="4">The sequence shown here is derived from an EMBL/GenBank/DDBJ whole genome shotgun (WGS) entry which is preliminary data.</text>
</comment>
<dbReference type="Gene3D" id="3.20.20.150">
    <property type="entry name" value="Divalent-metal-dependent TIM barrel enzymes"/>
    <property type="match status" value="1"/>
</dbReference>
<keyword evidence="5" id="KW-1185">Reference proteome</keyword>
<accession>A0ABU7R8U7</accession>
<keyword evidence="1" id="KW-0413">Isomerase</keyword>
<dbReference type="RefSeq" id="WP_330957616.1">
    <property type="nucleotide sequence ID" value="NZ_JAZGJQ010000002.1"/>
</dbReference>
<evidence type="ECO:0000313" key="4">
    <source>
        <dbReference type="EMBL" id="MEE6146849.1"/>
    </source>
</evidence>
<dbReference type="InterPro" id="IPR013022">
    <property type="entry name" value="Xyl_isomerase-like_TIM-brl"/>
</dbReference>
<evidence type="ECO:0000313" key="5">
    <source>
        <dbReference type="Proteomes" id="UP001332931"/>
    </source>
</evidence>
<organism evidence="4 5">
    <name type="scientific">Olsenella absiana</name>
    <dbReference type="NCBI Taxonomy" id="3115222"/>
    <lineage>
        <taxon>Bacteria</taxon>
        <taxon>Bacillati</taxon>
        <taxon>Actinomycetota</taxon>
        <taxon>Coriobacteriia</taxon>
        <taxon>Coriobacteriales</taxon>
        <taxon>Atopobiaceae</taxon>
        <taxon>Olsenella</taxon>
    </lineage>
</organism>
<dbReference type="NCBIfam" id="NF009689">
    <property type="entry name" value="PRK13210.1"/>
    <property type="match status" value="1"/>
</dbReference>
<dbReference type="EMBL" id="JAZGJQ010000002">
    <property type="protein sequence ID" value="MEE6146849.1"/>
    <property type="molecule type" value="Genomic_DNA"/>
</dbReference>
<dbReference type="PANTHER" id="PTHR43489:SF1">
    <property type="entry name" value="L-RIBULOSE-5-PHOSPHATE 3-EPIMERASE SGBU-RELATED"/>
    <property type="match status" value="1"/>
</dbReference>
<dbReference type="NCBIfam" id="TIGR00542">
    <property type="entry name" value="hxl6Piso_put"/>
    <property type="match status" value="1"/>
</dbReference>
<gene>
    <name evidence="4" type="ORF">VXJ25_02385</name>
</gene>
<evidence type="ECO:0000256" key="2">
    <source>
        <dbReference type="NCBIfam" id="TIGR00542"/>
    </source>
</evidence>
<dbReference type="Pfam" id="PF01261">
    <property type="entry name" value="AP_endonuc_2"/>
    <property type="match status" value="1"/>
</dbReference>
<sequence>MSKSYKLGLYEKATPQELGWEERLQVAAECGFDYMEISVDESDARQARLDWTPAERQEVVQAMRNTGVPLGSMCLSGHRKWPFGAKDPAKRARSLEMMDKALDLACDLGLHVIQLAGYDAYYDEDKWDGSEACFAENLARATEMAAEAGVVMGFETMETPFMDTVAKAMHYVDLINSPFLGVYPDVGNLTNASLLYGVSVADDVATGAGHIFAAHLKATRAGQYRDMLFGEGTTDYEGGLSQLVPQGVRRYVCEMWYLGSPSWKEDVAHASEFARAKVDAAMAALA</sequence>
<feature type="domain" description="Xylose isomerase-like TIM barrel" evidence="3">
    <location>
        <begin position="24"/>
        <end position="275"/>
    </location>
</feature>
<dbReference type="InterPro" id="IPR050417">
    <property type="entry name" value="Sugar_Epim/Isomerase"/>
</dbReference>
<protein>
    <recommendedName>
        <fullName evidence="2">L-ribulose-5-phosphate 3-epimerase</fullName>
    </recommendedName>
</protein>
<name>A0ABU7R8U7_9ACTN</name>
<proteinExistence type="predicted"/>
<dbReference type="InterPro" id="IPR036237">
    <property type="entry name" value="Xyl_isomerase-like_sf"/>
</dbReference>
<evidence type="ECO:0000256" key="1">
    <source>
        <dbReference type="ARBA" id="ARBA00023235"/>
    </source>
</evidence>